<dbReference type="EMBL" id="UINC01200715">
    <property type="protein sequence ID" value="SVE19724.1"/>
    <property type="molecule type" value="Genomic_DNA"/>
</dbReference>
<feature type="transmembrane region" description="Helical" evidence="1">
    <location>
        <begin position="9"/>
        <end position="34"/>
    </location>
</feature>
<evidence type="ECO:0008006" key="3">
    <source>
        <dbReference type="Google" id="ProtNLM"/>
    </source>
</evidence>
<dbReference type="GO" id="GO:0015293">
    <property type="term" value="F:symporter activity"/>
    <property type="evidence" value="ECO:0007669"/>
    <property type="project" value="InterPro"/>
</dbReference>
<reference evidence="2" key="1">
    <citation type="submission" date="2018-05" db="EMBL/GenBank/DDBJ databases">
        <authorList>
            <person name="Lanie J.A."/>
            <person name="Ng W.-L."/>
            <person name="Kazmierczak K.M."/>
            <person name="Andrzejewski T.M."/>
            <person name="Davidsen T.M."/>
            <person name="Wayne K.J."/>
            <person name="Tettelin H."/>
            <person name="Glass J.I."/>
            <person name="Rusch D."/>
            <person name="Podicherti R."/>
            <person name="Tsui H.-C.T."/>
            <person name="Winkler M.E."/>
        </authorList>
    </citation>
    <scope>NUCLEOTIDE SEQUENCE</scope>
</reference>
<sequence>MSKLTKKTLFFYGLTDLPIAMSLFPVMVFIPRFYASDMGVPLVLLGTILFFVRWSDVITDPLMGYISDHTRSRFGRRKIWIVLSTPLMMLSVYQLFL</sequence>
<proteinExistence type="predicted"/>
<feature type="transmembrane region" description="Helical" evidence="1">
    <location>
        <begin position="40"/>
        <end position="58"/>
    </location>
</feature>
<dbReference type="GO" id="GO:0005886">
    <property type="term" value="C:plasma membrane"/>
    <property type="evidence" value="ECO:0007669"/>
    <property type="project" value="TreeGrafter"/>
</dbReference>
<keyword evidence="1" id="KW-0812">Transmembrane</keyword>
<dbReference type="AlphaFoldDB" id="A0A383BIH1"/>
<evidence type="ECO:0000313" key="2">
    <source>
        <dbReference type="EMBL" id="SVE19724.1"/>
    </source>
</evidence>
<dbReference type="Gene3D" id="1.20.1250.20">
    <property type="entry name" value="MFS general substrate transporter like domains"/>
    <property type="match status" value="1"/>
</dbReference>
<dbReference type="GO" id="GO:0008643">
    <property type="term" value="P:carbohydrate transport"/>
    <property type="evidence" value="ECO:0007669"/>
    <property type="project" value="InterPro"/>
</dbReference>
<organism evidence="2">
    <name type="scientific">marine metagenome</name>
    <dbReference type="NCBI Taxonomy" id="408172"/>
    <lineage>
        <taxon>unclassified sequences</taxon>
        <taxon>metagenomes</taxon>
        <taxon>ecological metagenomes</taxon>
    </lineage>
</organism>
<gene>
    <name evidence="2" type="ORF">METZ01_LOCUS472578</name>
</gene>
<evidence type="ECO:0000256" key="1">
    <source>
        <dbReference type="SAM" id="Phobius"/>
    </source>
</evidence>
<keyword evidence="1" id="KW-1133">Transmembrane helix</keyword>
<dbReference type="SUPFAM" id="SSF103473">
    <property type="entry name" value="MFS general substrate transporter"/>
    <property type="match status" value="1"/>
</dbReference>
<dbReference type="InterPro" id="IPR039672">
    <property type="entry name" value="MFS_2"/>
</dbReference>
<keyword evidence="1" id="KW-0472">Membrane</keyword>
<accession>A0A383BIH1</accession>
<dbReference type="InterPro" id="IPR036259">
    <property type="entry name" value="MFS_trans_sf"/>
</dbReference>
<dbReference type="PANTHER" id="PTHR11328:SF24">
    <property type="entry name" value="MAJOR FACILITATOR SUPERFAMILY (MFS) PROFILE DOMAIN-CONTAINING PROTEIN"/>
    <property type="match status" value="1"/>
</dbReference>
<feature type="transmembrane region" description="Helical" evidence="1">
    <location>
        <begin position="79"/>
        <end position="96"/>
    </location>
</feature>
<name>A0A383BIH1_9ZZZZ</name>
<dbReference type="Pfam" id="PF13347">
    <property type="entry name" value="MFS_2"/>
    <property type="match status" value="1"/>
</dbReference>
<dbReference type="PANTHER" id="PTHR11328">
    <property type="entry name" value="MAJOR FACILITATOR SUPERFAMILY DOMAIN-CONTAINING PROTEIN"/>
    <property type="match status" value="1"/>
</dbReference>
<protein>
    <recommendedName>
        <fullName evidence="3">Major facilitator superfamily (MFS) profile domain-containing protein</fullName>
    </recommendedName>
</protein>
<feature type="non-terminal residue" evidence="2">
    <location>
        <position position="97"/>
    </location>
</feature>